<dbReference type="STRING" id="983506.L8X2K2"/>
<protein>
    <submittedName>
        <fullName evidence="1">Uncharacterized protein</fullName>
    </submittedName>
</protein>
<gene>
    <name evidence="1" type="ORF">AG1IA_02674</name>
</gene>
<comment type="caution">
    <text evidence="1">The sequence shown here is derived from an EMBL/GenBank/DDBJ whole genome shotgun (WGS) entry which is preliminary data.</text>
</comment>
<evidence type="ECO:0000313" key="2">
    <source>
        <dbReference type="Proteomes" id="UP000011668"/>
    </source>
</evidence>
<reference evidence="1 2" key="1">
    <citation type="journal article" date="2013" name="Nat. Commun.">
        <title>The evolution and pathogenic mechanisms of the rice sheath blight pathogen.</title>
        <authorList>
            <person name="Zheng A."/>
            <person name="Lin R."/>
            <person name="Xu L."/>
            <person name="Qin P."/>
            <person name="Tang C."/>
            <person name="Ai P."/>
            <person name="Zhang D."/>
            <person name="Liu Y."/>
            <person name="Sun Z."/>
            <person name="Feng H."/>
            <person name="Wang Y."/>
            <person name="Chen Y."/>
            <person name="Liang X."/>
            <person name="Fu R."/>
            <person name="Li Q."/>
            <person name="Zhang J."/>
            <person name="Yu X."/>
            <person name="Xie Z."/>
            <person name="Ding L."/>
            <person name="Guan P."/>
            <person name="Tang J."/>
            <person name="Liang Y."/>
            <person name="Wang S."/>
            <person name="Deng Q."/>
            <person name="Li S."/>
            <person name="Zhu J."/>
            <person name="Wang L."/>
            <person name="Liu H."/>
            <person name="Li P."/>
        </authorList>
    </citation>
    <scope>NUCLEOTIDE SEQUENCE [LARGE SCALE GENOMIC DNA]</scope>
    <source>
        <strain evidence="2">AG-1 IA</strain>
    </source>
</reference>
<dbReference type="EMBL" id="AFRT01000581">
    <property type="protein sequence ID" value="ELU43307.1"/>
    <property type="molecule type" value="Genomic_DNA"/>
</dbReference>
<sequence>MKENKSVCMMPPCTEIGACFGLVVVVLGPNQLRTKTVCCCICAEIIYLSMNKTYLLSSFDRKTRPHFSEAKVKLL</sequence>
<dbReference type="HOGENOM" id="CLU_2672819_0_0_1"/>
<organism evidence="1 2">
    <name type="scientific">Thanatephorus cucumeris (strain AG1-IA)</name>
    <name type="common">Rice sheath blight fungus</name>
    <name type="synonym">Rhizoctonia solani</name>
    <dbReference type="NCBI Taxonomy" id="983506"/>
    <lineage>
        <taxon>Eukaryota</taxon>
        <taxon>Fungi</taxon>
        <taxon>Dikarya</taxon>
        <taxon>Basidiomycota</taxon>
        <taxon>Agaricomycotina</taxon>
        <taxon>Agaricomycetes</taxon>
        <taxon>Cantharellales</taxon>
        <taxon>Ceratobasidiaceae</taxon>
        <taxon>Rhizoctonia</taxon>
        <taxon>Rhizoctonia solani AG-1</taxon>
    </lineage>
</organism>
<dbReference type="Proteomes" id="UP000011668">
    <property type="component" value="Unassembled WGS sequence"/>
</dbReference>
<name>L8X2K2_THACA</name>
<proteinExistence type="predicted"/>
<accession>L8X2K2</accession>
<evidence type="ECO:0000313" key="1">
    <source>
        <dbReference type="EMBL" id="ELU43307.1"/>
    </source>
</evidence>
<dbReference type="AlphaFoldDB" id="L8X2K2"/>
<keyword evidence="2" id="KW-1185">Reference proteome</keyword>